<reference evidence="1 2" key="1">
    <citation type="submission" date="2020-04" db="EMBL/GenBank/DDBJ databases">
        <title>Collinsella sp. KGMB02528 nov., an anaerobic actinobacterium isolated from human feces.</title>
        <authorList>
            <person name="Han K.-I."/>
            <person name="Eom M.K."/>
            <person name="Kim J.-S."/>
            <person name="Lee K.C."/>
            <person name="Suh M.K."/>
            <person name="Park S.-H."/>
            <person name="Lee J.H."/>
            <person name="Kang S.W."/>
            <person name="Park J.-E."/>
            <person name="Oh B.S."/>
            <person name="Yu S.Y."/>
            <person name="Choi S.-H."/>
            <person name="Lee D.H."/>
            <person name="Yoon H."/>
            <person name="Kim B.-Y."/>
            <person name="Lee J.H."/>
            <person name="Lee J.-S."/>
        </authorList>
    </citation>
    <scope>NUCLEOTIDE SEQUENCE [LARGE SCALE GENOMIC DNA]</scope>
    <source>
        <strain evidence="1 2">KGMB02528</strain>
    </source>
</reference>
<dbReference type="EMBL" id="JABBCP010000001">
    <property type="protein sequence ID" value="NMF54961.1"/>
    <property type="molecule type" value="Genomic_DNA"/>
</dbReference>
<comment type="caution">
    <text evidence="1">The sequence shown here is derived from an EMBL/GenBank/DDBJ whole genome shotgun (WGS) entry which is preliminary data.</text>
</comment>
<keyword evidence="2" id="KW-1185">Reference proteome</keyword>
<dbReference type="Gene3D" id="3.40.50.880">
    <property type="match status" value="1"/>
</dbReference>
<dbReference type="InterPro" id="IPR011697">
    <property type="entry name" value="Peptidase_C26"/>
</dbReference>
<dbReference type="GO" id="GO:0006598">
    <property type="term" value="P:polyamine catabolic process"/>
    <property type="evidence" value="ECO:0007669"/>
    <property type="project" value="TreeGrafter"/>
</dbReference>
<dbReference type="PROSITE" id="PS51273">
    <property type="entry name" value="GATASE_TYPE_1"/>
    <property type="match status" value="1"/>
</dbReference>
<dbReference type="Proteomes" id="UP000546970">
    <property type="component" value="Unassembled WGS sequence"/>
</dbReference>
<accession>A0A7X9YIE5</accession>
<organism evidence="1 2">
    <name type="scientific">Collinsella acetigenes</name>
    <dbReference type="NCBI Taxonomy" id="2713419"/>
    <lineage>
        <taxon>Bacteria</taxon>
        <taxon>Bacillati</taxon>
        <taxon>Actinomycetota</taxon>
        <taxon>Coriobacteriia</taxon>
        <taxon>Coriobacteriales</taxon>
        <taxon>Coriobacteriaceae</taxon>
        <taxon>Collinsella</taxon>
    </lineage>
</organism>
<gene>
    <name evidence="1" type="ORF">HF320_01245</name>
</gene>
<dbReference type="PANTHER" id="PTHR43235">
    <property type="entry name" value="GLUTAMINE AMIDOTRANSFERASE PB2B2.05-RELATED"/>
    <property type="match status" value="1"/>
</dbReference>
<proteinExistence type="predicted"/>
<evidence type="ECO:0000313" key="1">
    <source>
        <dbReference type="EMBL" id="NMF54961.1"/>
    </source>
</evidence>
<dbReference type="InterPro" id="IPR044668">
    <property type="entry name" value="PuuD-like"/>
</dbReference>
<dbReference type="CDD" id="cd01745">
    <property type="entry name" value="GATase1_2"/>
    <property type="match status" value="1"/>
</dbReference>
<name>A0A7X9YIE5_9ACTN</name>
<evidence type="ECO:0000313" key="2">
    <source>
        <dbReference type="Proteomes" id="UP000546970"/>
    </source>
</evidence>
<protein>
    <submittedName>
        <fullName evidence="1">Gamma-glutamyl-gamma-aminobutyrate hydrolase family protein</fullName>
    </submittedName>
</protein>
<dbReference type="InterPro" id="IPR029062">
    <property type="entry name" value="Class_I_gatase-like"/>
</dbReference>
<dbReference type="GO" id="GO:0005829">
    <property type="term" value="C:cytosol"/>
    <property type="evidence" value="ECO:0007669"/>
    <property type="project" value="TreeGrafter"/>
</dbReference>
<dbReference type="PANTHER" id="PTHR43235:SF1">
    <property type="entry name" value="GLUTAMINE AMIDOTRANSFERASE PB2B2.05-RELATED"/>
    <property type="match status" value="1"/>
</dbReference>
<dbReference type="SUPFAM" id="SSF52317">
    <property type="entry name" value="Class I glutamine amidotransferase-like"/>
    <property type="match status" value="1"/>
</dbReference>
<sequence>MQNSLECKRPLILVAPRWEEGHVVGCETLSPNESIATVFMDAILAAGGLPMLMSLTDDDAVIKRYVEMADGFAIPGGPDVNPKRWGVADPYDPTLCCEIRDCFEFRLVREVLAQKKPLFTTCRGMQLLNVATGGTLCMDVPGMKPCQGMAQWRHAHSLTEPCHPVEVEPGSLLCRALEGRTLIQTNSAHHCCVEKVGSHTHLVAHATDSMPEAIEVEGQPFCLGVQWHPEYTWHTIESDFKLWQAFVAAAAGKSI</sequence>
<dbReference type="GO" id="GO:0033969">
    <property type="term" value="F:gamma-glutamyl-gamma-aminobutyrate hydrolase activity"/>
    <property type="evidence" value="ECO:0007669"/>
    <property type="project" value="TreeGrafter"/>
</dbReference>
<dbReference type="AlphaFoldDB" id="A0A7X9YIE5"/>
<dbReference type="Pfam" id="PF07722">
    <property type="entry name" value="Peptidase_C26"/>
    <property type="match status" value="1"/>
</dbReference>
<keyword evidence="1" id="KW-0378">Hydrolase</keyword>